<feature type="transmembrane region" description="Helical" evidence="10">
    <location>
        <begin position="66"/>
        <end position="85"/>
    </location>
</feature>
<comment type="activity regulation">
    <text evidence="10">Na(+) is not transported, but it plays an essential structural role and its presence is essential for fluoride channel function.</text>
</comment>
<keyword evidence="10" id="KW-0915">Sodium</keyword>
<evidence type="ECO:0000256" key="6">
    <source>
        <dbReference type="ARBA" id="ARBA00023303"/>
    </source>
</evidence>
<accession>A0A554RVC3</accession>
<evidence type="ECO:0000256" key="10">
    <source>
        <dbReference type="HAMAP-Rule" id="MF_00454"/>
    </source>
</evidence>
<evidence type="ECO:0000256" key="4">
    <source>
        <dbReference type="ARBA" id="ARBA00022989"/>
    </source>
</evidence>
<evidence type="ECO:0000256" key="9">
    <source>
        <dbReference type="ARBA" id="ARBA00049940"/>
    </source>
</evidence>
<dbReference type="GO" id="GO:0062054">
    <property type="term" value="F:fluoride channel activity"/>
    <property type="evidence" value="ECO:0007669"/>
    <property type="project" value="UniProtKB-UniRule"/>
</dbReference>
<keyword evidence="10" id="KW-0479">Metal-binding</keyword>
<keyword evidence="12" id="KW-1185">Reference proteome</keyword>
<comment type="function">
    <text evidence="9 10">Fluoride-specific ion channel. Important for reducing fluoride concentration in the cell, thus reducing its toxicity.</text>
</comment>
<name>A0A554RVC3_9ACTN</name>
<keyword evidence="6 10" id="KW-0407">Ion channel</keyword>
<keyword evidence="5 10" id="KW-0472">Membrane</keyword>
<keyword evidence="4 10" id="KW-1133">Transmembrane helix</keyword>
<dbReference type="OrthoDB" id="5148600at2"/>
<comment type="similarity">
    <text evidence="7 10">Belongs to the fluoride channel Fluc/FEX (TC 1.A.43) family.</text>
</comment>
<protein>
    <recommendedName>
        <fullName evidence="10">Fluoride-specific ion channel FluC</fullName>
    </recommendedName>
</protein>
<comment type="subcellular location">
    <subcellularLocation>
        <location evidence="1 10">Cell membrane</location>
        <topology evidence="1 10">Multi-pass membrane protein</topology>
    </subcellularLocation>
</comment>
<dbReference type="InterPro" id="IPR003691">
    <property type="entry name" value="FluC"/>
</dbReference>
<evidence type="ECO:0000256" key="7">
    <source>
        <dbReference type="ARBA" id="ARBA00035120"/>
    </source>
</evidence>
<dbReference type="GO" id="GO:0140114">
    <property type="term" value="P:cellular detoxification of fluoride"/>
    <property type="evidence" value="ECO:0007669"/>
    <property type="project" value="UniProtKB-UniRule"/>
</dbReference>
<evidence type="ECO:0000313" key="11">
    <source>
        <dbReference type="EMBL" id="TSD58010.1"/>
    </source>
</evidence>
<gene>
    <name evidence="10" type="primary">fluC</name>
    <name evidence="10" type="synonym">crcB</name>
    <name evidence="11" type="ORF">FNM00_15265</name>
</gene>
<reference evidence="11 12" key="1">
    <citation type="submission" date="2019-07" db="EMBL/GenBank/DDBJ databases">
        <authorList>
            <person name="Zhao L.H."/>
        </authorList>
    </citation>
    <scope>NUCLEOTIDE SEQUENCE [LARGE SCALE GENOMIC DNA]</scope>
    <source>
        <strain evidence="11 12">Co35</strain>
    </source>
</reference>
<evidence type="ECO:0000256" key="8">
    <source>
        <dbReference type="ARBA" id="ARBA00035585"/>
    </source>
</evidence>
<organism evidence="11 12">
    <name type="scientific">Aeromicrobium piscarium</name>
    <dbReference type="NCBI Taxonomy" id="2590901"/>
    <lineage>
        <taxon>Bacteria</taxon>
        <taxon>Bacillati</taxon>
        <taxon>Actinomycetota</taxon>
        <taxon>Actinomycetes</taxon>
        <taxon>Propionibacteriales</taxon>
        <taxon>Nocardioidaceae</taxon>
        <taxon>Aeromicrobium</taxon>
    </lineage>
</organism>
<keyword evidence="10" id="KW-0406">Ion transport</keyword>
<comment type="catalytic activity">
    <reaction evidence="8">
        <text>fluoride(in) = fluoride(out)</text>
        <dbReference type="Rhea" id="RHEA:76159"/>
        <dbReference type="ChEBI" id="CHEBI:17051"/>
    </reaction>
    <physiologicalReaction direction="left-to-right" evidence="8">
        <dbReference type="Rhea" id="RHEA:76160"/>
    </physiologicalReaction>
</comment>
<feature type="binding site" evidence="10">
    <location>
        <position position="76"/>
    </location>
    <ligand>
        <name>Na(+)</name>
        <dbReference type="ChEBI" id="CHEBI:29101"/>
        <note>structural</note>
    </ligand>
</feature>
<dbReference type="Proteomes" id="UP000316988">
    <property type="component" value="Unassembled WGS sequence"/>
</dbReference>
<feature type="transmembrane region" description="Helical" evidence="10">
    <location>
        <begin position="97"/>
        <end position="121"/>
    </location>
</feature>
<dbReference type="RefSeq" id="WP_143914413.1">
    <property type="nucleotide sequence ID" value="NZ_VLNT01000016.1"/>
</dbReference>
<keyword evidence="3 10" id="KW-0812">Transmembrane</keyword>
<evidence type="ECO:0000256" key="1">
    <source>
        <dbReference type="ARBA" id="ARBA00004651"/>
    </source>
</evidence>
<dbReference type="PANTHER" id="PTHR28259">
    <property type="entry name" value="FLUORIDE EXPORT PROTEIN 1-RELATED"/>
    <property type="match status" value="1"/>
</dbReference>
<feature type="transmembrane region" description="Helical" evidence="10">
    <location>
        <begin position="40"/>
        <end position="59"/>
    </location>
</feature>
<dbReference type="EMBL" id="VLNT01000016">
    <property type="protein sequence ID" value="TSD58010.1"/>
    <property type="molecule type" value="Genomic_DNA"/>
</dbReference>
<dbReference type="HAMAP" id="MF_00454">
    <property type="entry name" value="FluC"/>
    <property type="match status" value="1"/>
</dbReference>
<dbReference type="Pfam" id="PF02537">
    <property type="entry name" value="CRCB"/>
    <property type="match status" value="1"/>
</dbReference>
<sequence>MTALVFTATALAGGLGAVCRLLLDGLIQGRASGRFPWGTIAINLTGSFALGCVMGWAGGELVPGGIAFVVGTGFLGGYTTFSTASHETVRLAREGRWAASVANGLGVLVLAVLAAGCGLAITS</sequence>
<dbReference type="GO" id="GO:0005886">
    <property type="term" value="C:plasma membrane"/>
    <property type="evidence" value="ECO:0007669"/>
    <property type="project" value="UniProtKB-SubCell"/>
</dbReference>
<dbReference type="AlphaFoldDB" id="A0A554RVC3"/>
<evidence type="ECO:0000256" key="3">
    <source>
        <dbReference type="ARBA" id="ARBA00022692"/>
    </source>
</evidence>
<dbReference type="PANTHER" id="PTHR28259:SF1">
    <property type="entry name" value="FLUORIDE EXPORT PROTEIN 1-RELATED"/>
    <property type="match status" value="1"/>
</dbReference>
<evidence type="ECO:0000256" key="2">
    <source>
        <dbReference type="ARBA" id="ARBA00022475"/>
    </source>
</evidence>
<comment type="caution">
    <text evidence="11">The sequence shown here is derived from an EMBL/GenBank/DDBJ whole genome shotgun (WGS) entry which is preliminary data.</text>
</comment>
<evidence type="ECO:0000256" key="5">
    <source>
        <dbReference type="ARBA" id="ARBA00023136"/>
    </source>
</evidence>
<evidence type="ECO:0000313" key="12">
    <source>
        <dbReference type="Proteomes" id="UP000316988"/>
    </source>
</evidence>
<dbReference type="GO" id="GO:0046872">
    <property type="term" value="F:metal ion binding"/>
    <property type="evidence" value="ECO:0007669"/>
    <property type="project" value="UniProtKB-KW"/>
</dbReference>
<keyword evidence="10" id="KW-0813">Transport</keyword>
<proteinExistence type="inferred from homology"/>
<keyword evidence="2 10" id="KW-1003">Cell membrane</keyword>
<feature type="binding site" evidence="10">
    <location>
        <position position="79"/>
    </location>
    <ligand>
        <name>Na(+)</name>
        <dbReference type="ChEBI" id="CHEBI:29101"/>
        <note>structural</note>
    </ligand>
</feature>